<keyword evidence="2" id="KW-1185">Reference proteome</keyword>
<evidence type="ECO:0000313" key="2">
    <source>
        <dbReference type="Proteomes" id="UP001157502"/>
    </source>
</evidence>
<dbReference type="EMBL" id="CM055759">
    <property type="protein sequence ID" value="KAJ7987853.1"/>
    <property type="molecule type" value="Genomic_DNA"/>
</dbReference>
<name>A0ACC2F904_DALPE</name>
<accession>A0ACC2F904</accession>
<dbReference type="Proteomes" id="UP001157502">
    <property type="component" value="Chromosome 32"/>
</dbReference>
<proteinExistence type="predicted"/>
<gene>
    <name evidence="1" type="ORF">DPEC_G00330870</name>
</gene>
<comment type="caution">
    <text evidence="1">The sequence shown here is derived from an EMBL/GenBank/DDBJ whole genome shotgun (WGS) entry which is preliminary data.</text>
</comment>
<reference evidence="1" key="1">
    <citation type="submission" date="2021-05" db="EMBL/GenBank/DDBJ databases">
        <authorList>
            <person name="Pan Q."/>
            <person name="Jouanno E."/>
            <person name="Zahm M."/>
            <person name="Klopp C."/>
            <person name="Cabau C."/>
            <person name="Louis A."/>
            <person name="Berthelot C."/>
            <person name="Parey E."/>
            <person name="Roest Crollius H."/>
            <person name="Montfort J."/>
            <person name="Robinson-Rechavi M."/>
            <person name="Bouchez O."/>
            <person name="Lampietro C."/>
            <person name="Lopez Roques C."/>
            <person name="Donnadieu C."/>
            <person name="Postlethwait J."/>
            <person name="Bobe J."/>
            <person name="Dillon D."/>
            <person name="Chandos A."/>
            <person name="von Hippel F."/>
            <person name="Guiguen Y."/>
        </authorList>
    </citation>
    <scope>NUCLEOTIDE SEQUENCE</scope>
    <source>
        <strain evidence="1">YG-Jan2019</strain>
    </source>
</reference>
<organism evidence="1 2">
    <name type="scientific">Dallia pectoralis</name>
    <name type="common">Alaska blackfish</name>
    <dbReference type="NCBI Taxonomy" id="75939"/>
    <lineage>
        <taxon>Eukaryota</taxon>
        <taxon>Metazoa</taxon>
        <taxon>Chordata</taxon>
        <taxon>Craniata</taxon>
        <taxon>Vertebrata</taxon>
        <taxon>Euteleostomi</taxon>
        <taxon>Actinopterygii</taxon>
        <taxon>Neopterygii</taxon>
        <taxon>Teleostei</taxon>
        <taxon>Protacanthopterygii</taxon>
        <taxon>Esociformes</taxon>
        <taxon>Umbridae</taxon>
        <taxon>Dallia</taxon>
    </lineage>
</organism>
<protein>
    <submittedName>
        <fullName evidence="1">Uncharacterized protein</fullName>
    </submittedName>
</protein>
<sequence>MPFNCSVYWKKGELDGEISLKTQRKTMGYMKVDEHTPNVLHLKRSPGLRSWSLLVGISSVGLAAAYYSTDSIFWKAFYVTGCAFVAMQNMEEWEEAVFDKTNNVIELKTFSLYALILTMWRRGQEKVVLDMRHLRDVCVQEEKVRYLGKGYVLVLRLATGFSYPLTQSATMRGRSDVEAVATLLKRFLGLEELQHRMEQESAREVEEDDELDLSTDSEKEGDFETAKQ</sequence>
<evidence type="ECO:0000313" key="1">
    <source>
        <dbReference type="EMBL" id="KAJ7987853.1"/>
    </source>
</evidence>